<organism evidence="3 4">
    <name type="scientific">Eptatretus burgeri</name>
    <name type="common">Inshore hagfish</name>
    <dbReference type="NCBI Taxonomy" id="7764"/>
    <lineage>
        <taxon>Eukaryota</taxon>
        <taxon>Metazoa</taxon>
        <taxon>Chordata</taxon>
        <taxon>Craniata</taxon>
        <taxon>Vertebrata</taxon>
        <taxon>Cyclostomata</taxon>
        <taxon>Myxini</taxon>
        <taxon>Myxiniformes</taxon>
        <taxon>Myxinidae</taxon>
        <taxon>Eptatretinae</taxon>
        <taxon>Eptatretus</taxon>
    </lineage>
</organism>
<dbReference type="Gene3D" id="1.50.10.20">
    <property type="match status" value="1"/>
</dbReference>
<dbReference type="AlphaFoldDB" id="A0A8C4R4T8"/>
<dbReference type="Gene3D" id="2.20.130.20">
    <property type="match status" value="1"/>
</dbReference>
<dbReference type="GO" id="GO:0005615">
    <property type="term" value="C:extracellular space"/>
    <property type="evidence" value="ECO:0007669"/>
    <property type="project" value="InterPro"/>
</dbReference>
<accession>A0A8C4R4T8</accession>
<dbReference type="GO" id="GO:0004866">
    <property type="term" value="F:endopeptidase inhibitor activity"/>
    <property type="evidence" value="ECO:0007669"/>
    <property type="project" value="InterPro"/>
</dbReference>
<reference evidence="3" key="2">
    <citation type="submission" date="2025-09" db="UniProtKB">
        <authorList>
            <consortium name="Ensembl"/>
        </authorList>
    </citation>
    <scope>IDENTIFICATION</scope>
</reference>
<feature type="region of interest" description="Disordered" evidence="1">
    <location>
        <begin position="38"/>
        <end position="57"/>
    </location>
</feature>
<dbReference type="InterPro" id="IPR011626">
    <property type="entry name" value="Alpha-macroglobulin_TED"/>
</dbReference>
<dbReference type="InterPro" id="IPR050473">
    <property type="entry name" value="A2M/Complement_sys"/>
</dbReference>
<dbReference type="InterPro" id="IPR047565">
    <property type="entry name" value="Alpha-macroglob_thiol-ester_cl"/>
</dbReference>
<dbReference type="Pfam" id="PF07678">
    <property type="entry name" value="TED_complement"/>
    <property type="match status" value="1"/>
</dbReference>
<protein>
    <recommendedName>
        <fullName evidence="2">Alpha-2-macroglobulin domain-containing protein</fullName>
    </recommendedName>
</protein>
<proteinExistence type="predicted"/>
<dbReference type="Proteomes" id="UP000694388">
    <property type="component" value="Unplaced"/>
</dbReference>
<keyword evidence="4" id="KW-1185">Reference proteome</keyword>
<dbReference type="Pfam" id="PF00207">
    <property type="entry name" value="A2M"/>
    <property type="match status" value="1"/>
</dbReference>
<name>A0A8C4R4T8_EPTBU</name>
<dbReference type="Gene3D" id="2.60.40.10">
    <property type="entry name" value="Immunoglobulins"/>
    <property type="match status" value="1"/>
</dbReference>
<evidence type="ECO:0000259" key="2">
    <source>
        <dbReference type="SMART" id="SM01360"/>
    </source>
</evidence>
<dbReference type="SMART" id="SM01419">
    <property type="entry name" value="Thiol-ester_cl"/>
    <property type="match status" value="1"/>
</dbReference>
<dbReference type="SUPFAM" id="SSF48239">
    <property type="entry name" value="Terpenoid cyclases/Protein prenyltransferases"/>
    <property type="match status" value="1"/>
</dbReference>
<dbReference type="GeneTree" id="ENSGT00940000155739"/>
<dbReference type="InterPro" id="IPR008930">
    <property type="entry name" value="Terpenoid_cyclase/PrenylTrfase"/>
</dbReference>
<dbReference type="Ensembl" id="ENSEBUT00000025294.1">
    <property type="protein sequence ID" value="ENSEBUP00000024718.1"/>
    <property type="gene ID" value="ENSEBUG00000015256.1"/>
</dbReference>
<dbReference type="PANTHER" id="PTHR11412:SF166">
    <property type="entry name" value="NTR DOMAIN-CONTAINING PROTEIN"/>
    <property type="match status" value="1"/>
</dbReference>
<sequence>MEASDLGRSIGAGRTGILVFEDAGLAIMGRDISGMDDFQDQGHRNVRKRHTGESDRKIANDQAQGEDWMIEETRSYFPENFMWEIVDLKWRSSVRGKANITKEIPDSGTTWDIQAVGISLSKGLCVGPSLELTVLKQFFLKVHTPYTMKQYEQVELRVVIYNYMHQDVKGEIEVTAKDGICTYVEPKSHFSVEKNSSASFSFIVVPLSTGVSSVSVLARVFGSDVQDTVEKELKVKPEGNYEEMSRSWSVQPRRHGGEQVIIIENETPENVVPGTEMSAFLIVQGNLVAETIRNTLEKNFPRRLQMPRCSGEQNMMNMSMTVMVARYLTPNDHWSLVADYYAEDRAREIISSGFTSQLHYRKSDYSYGAWMNQHSSTWLTAFVAKVFSQAKQLVFIPVSEICGSVRWLMRKQNGNGSFHEGAPIVHKYMTGQVTGKVALTSFVFIAMLEVRETCINHVEGFTPAVERAHNYLTSHAKDNLDGFPLAITAYALSLWNTSDEVAKFTMQRLNTSGTQTEEFIHWGSNRGKAAAVESTAYGLLAAIQHEEGEIAEKAANWLSLQSTGFGGYFQSTQVQ</sequence>
<dbReference type="SMART" id="SM01360">
    <property type="entry name" value="A2M"/>
    <property type="match status" value="1"/>
</dbReference>
<dbReference type="InterPro" id="IPR001599">
    <property type="entry name" value="Macroglobln_a2"/>
</dbReference>
<evidence type="ECO:0000313" key="4">
    <source>
        <dbReference type="Proteomes" id="UP000694388"/>
    </source>
</evidence>
<dbReference type="InterPro" id="IPR013783">
    <property type="entry name" value="Ig-like_fold"/>
</dbReference>
<reference evidence="3" key="1">
    <citation type="submission" date="2025-08" db="UniProtKB">
        <authorList>
            <consortium name="Ensembl"/>
        </authorList>
    </citation>
    <scope>IDENTIFICATION</scope>
</reference>
<evidence type="ECO:0000256" key="1">
    <source>
        <dbReference type="SAM" id="MobiDB-lite"/>
    </source>
</evidence>
<dbReference type="PANTHER" id="PTHR11412">
    <property type="entry name" value="MACROGLOBULIN / COMPLEMENT"/>
    <property type="match status" value="1"/>
</dbReference>
<feature type="domain" description="Alpha-2-macroglobulin" evidence="2">
    <location>
        <begin position="80"/>
        <end position="174"/>
    </location>
</feature>
<dbReference type="Gene3D" id="2.60.120.1540">
    <property type="match status" value="1"/>
</dbReference>
<dbReference type="CDD" id="cd02896">
    <property type="entry name" value="complement_C3_C4_C5"/>
    <property type="match status" value="1"/>
</dbReference>
<evidence type="ECO:0000313" key="3">
    <source>
        <dbReference type="Ensembl" id="ENSEBUP00000024718.1"/>
    </source>
</evidence>
<dbReference type="OMA" id="CKNDERV"/>